<evidence type="ECO:0000313" key="3">
    <source>
        <dbReference type="Proteomes" id="UP000199035"/>
    </source>
</evidence>
<sequence>MDWFFGCKLHLIMSQSGKIVSTALSNEHTADIKMIEHLVEGLKTKLYAVRGYISQELKIKFEESRHLV</sequence>
<reference evidence="3" key="1">
    <citation type="submission" date="2016-10" db="EMBL/GenBank/DDBJ databases">
        <authorList>
            <person name="Varghese N."/>
            <person name="Submissions S."/>
        </authorList>
    </citation>
    <scope>NUCLEOTIDE SEQUENCE [LARGE SCALE GENOMIC DNA]</scope>
    <source>
        <strain evidence="3">ANC 5109</strain>
    </source>
</reference>
<gene>
    <name evidence="2" type="ORF">SAMN05421643_13717</name>
</gene>
<dbReference type="EMBL" id="FNPK01000037">
    <property type="protein sequence ID" value="SDY84227.1"/>
    <property type="molecule type" value="Genomic_DNA"/>
</dbReference>
<evidence type="ECO:0000259" key="1">
    <source>
        <dbReference type="Pfam" id="PF13612"/>
    </source>
</evidence>
<proteinExistence type="predicted"/>
<protein>
    <submittedName>
        <fullName evidence="2">Transposase DDE domain-containing protein</fullName>
    </submittedName>
</protein>
<dbReference type="Pfam" id="PF13612">
    <property type="entry name" value="DDE_Tnp_1_3"/>
    <property type="match status" value="1"/>
</dbReference>
<keyword evidence="3" id="KW-1185">Reference proteome</keyword>
<organism evidence="2 3">
    <name type="scientific">Acinetobacter kyonggiensis</name>
    <dbReference type="NCBI Taxonomy" id="595670"/>
    <lineage>
        <taxon>Bacteria</taxon>
        <taxon>Pseudomonadati</taxon>
        <taxon>Pseudomonadota</taxon>
        <taxon>Gammaproteobacteria</taxon>
        <taxon>Moraxellales</taxon>
        <taxon>Moraxellaceae</taxon>
        <taxon>Acinetobacter</taxon>
    </lineage>
</organism>
<dbReference type="AlphaFoldDB" id="A0A1H3N5K6"/>
<accession>A0A1H3N5K6</accession>
<name>A0A1H3N5K6_9GAMM</name>
<dbReference type="InterPro" id="IPR025668">
    <property type="entry name" value="Tnp_DDE_dom"/>
</dbReference>
<dbReference type="Proteomes" id="UP000199035">
    <property type="component" value="Unassembled WGS sequence"/>
</dbReference>
<evidence type="ECO:0000313" key="2">
    <source>
        <dbReference type="EMBL" id="SDY84227.1"/>
    </source>
</evidence>
<feature type="domain" description="Transposase DDE" evidence="1">
    <location>
        <begin position="1"/>
        <end position="63"/>
    </location>
</feature>